<dbReference type="GO" id="GO:0016787">
    <property type="term" value="F:hydrolase activity"/>
    <property type="evidence" value="ECO:0007669"/>
    <property type="project" value="UniProtKB-KW"/>
</dbReference>
<evidence type="ECO:0000256" key="7">
    <source>
        <dbReference type="ARBA" id="ARBA00022722"/>
    </source>
</evidence>
<evidence type="ECO:0000256" key="2">
    <source>
        <dbReference type="ARBA" id="ARBA00004123"/>
    </source>
</evidence>
<dbReference type="GeneID" id="117645910"/>
<evidence type="ECO:0000313" key="14">
    <source>
        <dbReference type="Proteomes" id="UP000515158"/>
    </source>
</evidence>
<dbReference type="KEGG" id="tpal:117645910"/>
<dbReference type="PRINTS" id="PR02086">
    <property type="entry name" value="PUTNUCHARBI1"/>
</dbReference>
<evidence type="ECO:0000256" key="12">
    <source>
        <dbReference type="ARBA" id="ARBA00045850"/>
    </source>
</evidence>
<dbReference type="GO" id="GO:0004518">
    <property type="term" value="F:nuclease activity"/>
    <property type="evidence" value="ECO:0007669"/>
    <property type="project" value="UniProtKB-KW"/>
</dbReference>
<dbReference type="InterPro" id="IPR045249">
    <property type="entry name" value="HARBI1-like"/>
</dbReference>
<keyword evidence="7" id="KW-0540">Nuclease</keyword>
<evidence type="ECO:0000256" key="9">
    <source>
        <dbReference type="ARBA" id="ARBA00022801"/>
    </source>
</evidence>
<dbReference type="GO" id="GO:0005634">
    <property type="term" value="C:nucleus"/>
    <property type="evidence" value="ECO:0007669"/>
    <property type="project" value="UniProtKB-SubCell"/>
</dbReference>
<dbReference type="AlphaFoldDB" id="A0A6P8YQS7"/>
<keyword evidence="14" id="KW-1185">Reference proteome</keyword>
<keyword evidence="8" id="KW-0479">Metal-binding</keyword>
<evidence type="ECO:0000256" key="11">
    <source>
        <dbReference type="ARBA" id="ARBA00030126"/>
    </source>
</evidence>
<proteinExistence type="inferred from homology"/>
<dbReference type="Pfam" id="PF13359">
    <property type="entry name" value="DDE_Tnp_4"/>
    <property type="match status" value="1"/>
</dbReference>
<dbReference type="GO" id="GO:0046872">
    <property type="term" value="F:metal ion binding"/>
    <property type="evidence" value="ECO:0007669"/>
    <property type="project" value="UniProtKB-KW"/>
</dbReference>
<evidence type="ECO:0000259" key="13">
    <source>
        <dbReference type="Pfam" id="PF13359"/>
    </source>
</evidence>
<dbReference type="GO" id="GO:0005737">
    <property type="term" value="C:cytoplasm"/>
    <property type="evidence" value="ECO:0007669"/>
    <property type="project" value="UniProtKB-SubCell"/>
</dbReference>
<comment type="function">
    <text evidence="12">Transposase-derived protein that may have nuclease activity. Does not have transposase activity.</text>
</comment>
<keyword evidence="6" id="KW-0963">Cytoplasm</keyword>
<reference evidence="15" key="1">
    <citation type="submission" date="2025-08" db="UniProtKB">
        <authorList>
            <consortium name="RefSeq"/>
        </authorList>
    </citation>
    <scope>IDENTIFICATION</scope>
    <source>
        <tissue evidence="15">Total insect</tissue>
    </source>
</reference>
<evidence type="ECO:0000256" key="8">
    <source>
        <dbReference type="ARBA" id="ARBA00022723"/>
    </source>
</evidence>
<evidence type="ECO:0000256" key="10">
    <source>
        <dbReference type="ARBA" id="ARBA00023242"/>
    </source>
</evidence>
<evidence type="ECO:0000256" key="1">
    <source>
        <dbReference type="ARBA" id="ARBA00001968"/>
    </source>
</evidence>
<dbReference type="OrthoDB" id="8177447at2759"/>
<sequence>MNAIIEAALNIVFESDDEEENLERVPRPRFIRDRLEHFTDMDDKDFIRRFRFTKRGCLHVLELIEERLEYPSDKNYAVSPINQLLLCMRYYATGYTQICASDFNALSEATAHRIIHRVTRAIASLYRQFVYLPRTEQESLETQAGFYSIARFPRVIGAMDCTHVKIRSPGGQYAEYYRNRKSYFSLNVQAICNSKLEFSDVVARWPGSVFDQTIFDSCRQRAKFEANDYRNTFLLGDGAYACRTYLMPPMDNPVEPEEILYNESQIRTRNPVERIFGVWKRRFPVLALGINVSLENCMPIIIATAVLFNILRRANDPQPGDDPALRLPAPWEALIERGQIMRPYVEHNRNGRRLTDLPRRQLINDYFKTLVELHP</sequence>
<dbReference type="PANTHER" id="PTHR22930:SF289">
    <property type="entry name" value="DDE TNP4 DOMAIN-CONTAINING PROTEIN-RELATED"/>
    <property type="match status" value="1"/>
</dbReference>
<evidence type="ECO:0000256" key="6">
    <source>
        <dbReference type="ARBA" id="ARBA00022490"/>
    </source>
</evidence>
<dbReference type="InterPro" id="IPR026103">
    <property type="entry name" value="HARBI1_animal"/>
</dbReference>
<accession>A0A6P8YQS7</accession>
<evidence type="ECO:0000313" key="15">
    <source>
        <dbReference type="RefSeq" id="XP_034242353.1"/>
    </source>
</evidence>
<dbReference type="InParanoid" id="A0A6P8YQS7"/>
<gene>
    <name evidence="15" type="primary">LOC117645910</name>
</gene>
<dbReference type="Proteomes" id="UP000515158">
    <property type="component" value="Unplaced"/>
</dbReference>
<name>A0A6P8YQS7_THRPL</name>
<dbReference type="InterPro" id="IPR027806">
    <property type="entry name" value="HARBI1_dom"/>
</dbReference>
<evidence type="ECO:0000256" key="4">
    <source>
        <dbReference type="ARBA" id="ARBA00006958"/>
    </source>
</evidence>
<keyword evidence="9" id="KW-0378">Hydrolase</keyword>
<dbReference type="RefSeq" id="XP_034242353.1">
    <property type="nucleotide sequence ID" value="XM_034386462.1"/>
</dbReference>
<evidence type="ECO:0000256" key="3">
    <source>
        <dbReference type="ARBA" id="ARBA00004496"/>
    </source>
</evidence>
<evidence type="ECO:0000256" key="5">
    <source>
        <dbReference type="ARBA" id="ARBA00015519"/>
    </source>
</evidence>
<dbReference type="PANTHER" id="PTHR22930">
    <property type="match status" value="1"/>
</dbReference>
<comment type="cofactor">
    <cofactor evidence="1">
        <name>a divalent metal cation</name>
        <dbReference type="ChEBI" id="CHEBI:60240"/>
    </cofactor>
</comment>
<protein>
    <recommendedName>
        <fullName evidence="5">Putative nuclease HARBI1</fullName>
    </recommendedName>
    <alternativeName>
        <fullName evidence="11">Harbinger transposase-derived nuclease</fullName>
    </alternativeName>
</protein>
<organism evidence="15">
    <name type="scientific">Thrips palmi</name>
    <name type="common">Melon thrips</name>
    <dbReference type="NCBI Taxonomy" id="161013"/>
    <lineage>
        <taxon>Eukaryota</taxon>
        <taxon>Metazoa</taxon>
        <taxon>Ecdysozoa</taxon>
        <taxon>Arthropoda</taxon>
        <taxon>Hexapoda</taxon>
        <taxon>Insecta</taxon>
        <taxon>Pterygota</taxon>
        <taxon>Neoptera</taxon>
        <taxon>Paraneoptera</taxon>
        <taxon>Thysanoptera</taxon>
        <taxon>Terebrantia</taxon>
        <taxon>Thripoidea</taxon>
        <taxon>Thripidae</taxon>
        <taxon>Thrips</taxon>
    </lineage>
</organism>
<keyword evidence="10" id="KW-0539">Nucleus</keyword>
<comment type="subcellular location">
    <subcellularLocation>
        <location evidence="3">Cytoplasm</location>
    </subcellularLocation>
    <subcellularLocation>
        <location evidence="2">Nucleus</location>
    </subcellularLocation>
</comment>
<feature type="domain" description="DDE Tnp4" evidence="13">
    <location>
        <begin position="159"/>
        <end position="309"/>
    </location>
</feature>
<comment type="similarity">
    <text evidence="4">Belongs to the HARBI1 family.</text>
</comment>